<evidence type="ECO:0000256" key="3">
    <source>
        <dbReference type="HAMAP-Rule" id="MF_01384"/>
    </source>
</evidence>
<reference evidence="5" key="1">
    <citation type="journal article" date="2019" name="Int. J. Syst. Evol. Microbiol.">
        <title>The Global Catalogue of Microorganisms (GCM) 10K type strain sequencing project: providing services to taxonomists for standard genome sequencing and annotation.</title>
        <authorList>
            <consortium name="The Broad Institute Genomics Platform"/>
            <consortium name="The Broad Institute Genome Sequencing Center for Infectious Disease"/>
            <person name="Wu L."/>
            <person name="Ma J."/>
        </authorList>
    </citation>
    <scope>NUCLEOTIDE SEQUENCE [LARGE SCALE GENOMIC DNA]</scope>
    <source>
        <strain evidence="5">CCM 7435</strain>
    </source>
</reference>
<comment type="caution">
    <text evidence="4">The sequence shown here is derived from an EMBL/GenBank/DDBJ whole genome shotgun (WGS) entry which is preliminary data.</text>
</comment>
<sequence>MYATALPFEPAAGVIVPGALRSRGRLLLHARFADGRTIPDRLEEEGPSRIRFPAAARRGRSLEGIILNTGGGVAGGDHFAARMEAGEGARLVLTSQAAEKCYRSDGGVSRLSVDLAVEAGASLDWLPQATILFDGARVTRSIRAEVAEGARLLLVESVILGRTARGERFTYGRLTDSWRIRRGGRLIYADGLSLDGAVGGVLARRACANGWAAFASLLLVAPDAMGRLDALREVGEALHEMRADVEIGVSAWDGMACVRLLAQDGAGLDAAIRRLIAPLGVCDPPRIWHF</sequence>
<keyword evidence="3" id="KW-0963">Cytoplasm</keyword>
<keyword evidence="5" id="KW-1185">Reference proteome</keyword>
<evidence type="ECO:0000256" key="2">
    <source>
        <dbReference type="ARBA" id="ARBA00023186"/>
    </source>
</evidence>
<comment type="subcellular location">
    <subcellularLocation>
        <location evidence="3">Cytoplasm</location>
    </subcellularLocation>
</comment>
<keyword evidence="2 3" id="KW-0143">Chaperone</keyword>
<dbReference type="PANTHER" id="PTHR33643">
    <property type="entry name" value="UREASE ACCESSORY PROTEIN D"/>
    <property type="match status" value="1"/>
</dbReference>
<evidence type="ECO:0000256" key="1">
    <source>
        <dbReference type="ARBA" id="ARBA00007177"/>
    </source>
</evidence>
<accession>A0ABW4YYI5</accession>
<comment type="similarity">
    <text evidence="1 3">Belongs to the UreD family.</text>
</comment>
<evidence type="ECO:0000313" key="5">
    <source>
        <dbReference type="Proteomes" id="UP001597299"/>
    </source>
</evidence>
<keyword evidence="3" id="KW-0996">Nickel insertion</keyword>
<proteinExistence type="inferred from homology"/>
<comment type="subunit">
    <text evidence="3">UreD, UreF and UreG form a complex that acts as a GTP-hydrolysis-dependent molecular chaperone, activating the urease apoprotein by helping to assemble the nickel containing metallocenter of UreC. The UreE protein probably delivers the nickel.</text>
</comment>
<comment type="function">
    <text evidence="3">Required for maturation of urease via the functional incorporation of the urease nickel metallocenter.</text>
</comment>
<dbReference type="HAMAP" id="MF_01384">
    <property type="entry name" value="UreD"/>
    <property type="match status" value="1"/>
</dbReference>
<dbReference type="Proteomes" id="UP001597299">
    <property type="component" value="Unassembled WGS sequence"/>
</dbReference>
<organism evidence="4 5">
    <name type="scientific">Ancylobacter oerskovii</name>
    <dbReference type="NCBI Taxonomy" id="459519"/>
    <lineage>
        <taxon>Bacteria</taxon>
        <taxon>Pseudomonadati</taxon>
        <taxon>Pseudomonadota</taxon>
        <taxon>Alphaproteobacteria</taxon>
        <taxon>Hyphomicrobiales</taxon>
        <taxon>Xanthobacteraceae</taxon>
        <taxon>Ancylobacter</taxon>
    </lineage>
</organism>
<protein>
    <recommendedName>
        <fullName evidence="3">Urease accessory protein UreD</fullName>
    </recommendedName>
</protein>
<dbReference type="Pfam" id="PF01774">
    <property type="entry name" value="UreD"/>
    <property type="match status" value="1"/>
</dbReference>
<evidence type="ECO:0000313" key="4">
    <source>
        <dbReference type="EMBL" id="MFD2141420.1"/>
    </source>
</evidence>
<dbReference type="RefSeq" id="WP_213350083.1">
    <property type="nucleotide sequence ID" value="NZ_JBHUHD010000001.1"/>
</dbReference>
<name>A0ABW4YYI5_9HYPH</name>
<dbReference type="EMBL" id="JBHUHD010000001">
    <property type="protein sequence ID" value="MFD2141420.1"/>
    <property type="molecule type" value="Genomic_DNA"/>
</dbReference>
<gene>
    <name evidence="3" type="primary">ureD</name>
    <name evidence="4" type="ORF">ACFSNC_13480</name>
</gene>
<dbReference type="InterPro" id="IPR002669">
    <property type="entry name" value="UreD"/>
</dbReference>
<dbReference type="PANTHER" id="PTHR33643:SF1">
    <property type="entry name" value="UREASE ACCESSORY PROTEIN D"/>
    <property type="match status" value="1"/>
</dbReference>